<dbReference type="Proteomes" id="UP000314983">
    <property type="component" value="Chromosome 18"/>
</dbReference>
<dbReference type="Gene3D" id="3.40.50.12700">
    <property type="match status" value="1"/>
</dbReference>
<organism evidence="1 2">
    <name type="scientific">Electrophorus electricus</name>
    <name type="common">Electric eel</name>
    <name type="synonym">Gymnotus electricus</name>
    <dbReference type="NCBI Taxonomy" id="8005"/>
    <lineage>
        <taxon>Eukaryota</taxon>
        <taxon>Metazoa</taxon>
        <taxon>Chordata</taxon>
        <taxon>Craniata</taxon>
        <taxon>Vertebrata</taxon>
        <taxon>Euteleostomi</taxon>
        <taxon>Actinopterygii</taxon>
        <taxon>Neopterygii</taxon>
        <taxon>Teleostei</taxon>
        <taxon>Ostariophysi</taxon>
        <taxon>Gymnotiformes</taxon>
        <taxon>Gymnotoidei</taxon>
        <taxon>Gymnotidae</taxon>
        <taxon>Electrophorus</taxon>
    </lineage>
</organism>
<dbReference type="Gene3D" id="3.40.50.12690">
    <property type="match status" value="1"/>
</dbReference>
<dbReference type="AlphaFoldDB" id="A0AAY5EHB6"/>
<evidence type="ECO:0000313" key="2">
    <source>
        <dbReference type="Proteomes" id="UP000314983"/>
    </source>
</evidence>
<keyword evidence="2" id="KW-1185">Reference proteome</keyword>
<evidence type="ECO:0008006" key="3">
    <source>
        <dbReference type="Google" id="ProtNLM"/>
    </source>
</evidence>
<proteinExistence type="predicted"/>
<name>A0AAY5EHB6_ELEEL</name>
<reference evidence="1" key="2">
    <citation type="submission" date="2025-08" db="UniProtKB">
        <authorList>
            <consortium name="Ensembl"/>
        </authorList>
    </citation>
    <scope>IDENTIFICATION</scope>
</reference>
<sequence>MSASPCRYPLRILDFQCAVCNMFSYSSSVVSDSFICVKCRLIASLMEKILALAPLESVRPIEELEVQALDALGEVSKPSTPPLQPLQQGECHYTSEIRVSNRFAPLSEAPVEKGFERTLVVGDTIFATPAVVGCIQGTRAPDIVGNLKVLGKHRFSKIVFHVGPNDLHLRHSEITKNNIEEVGQLAKAMSDAVVCAGPIPMRHGDITYSRLSSRLSSLNCWMTKWCSQNNVGFIDKCNTFEGKPGLLGQDGIHPTREDAVLLSCNINRSLMTDLVNL</sequence>
<evidence type="ECO:0000313" key="1">
    <source>
        <dbReference type="Ensembl" id="ENSEEEP00000055974.1"/>
    </source>
</evidence>
<protein>
    <recommendedName>
        <fullName evidence="3">SGNH hydrolase-type esterase domain-containing protein</fullName>
    </recommendedName>
</protein>
<dbReference type="SUPFAM" id="SSF52266">
    <property type="entry name" value="SGNH hydrolase"/>
    <property type="match status" value="1"/>
</dbReference>
<accession>A0AAY5EHB6</accession>
<reference evidence="1 2" key="1">
    <citation type="submission" date="2020-05" db="EMBL/GenBank/DDBJ databases">
        <title>Electrophorus electricus (electric eel) genome, fEleEle1, primary haplotype.</title>
        <authorList>
            <person name="Myers G."/>
            <person name="Meyer A."/>
            <person name="Fedrigo O."/>
            <person name="Formenti G."/>
            <person name="Rhie A."/>
            <person name="Tracey A."/>
            <person name="Sims Y."/>
            <person name="Jarvis E.D."/>
        </authorList>
    </citation>
    <scope>NUCLEOTIDE SEQUENCE [LARGE SCALE GENOMIC DNA]</scope>
</reference>
<dbReference type="Ensembl" id="ENSEEET00000053782.1">
    <property type="protein sequence ID" value="ENSEEEP00000055974.1"/>
    <property type="gene ID" value="ENSEEEG00000026625.1"/>
</dbReference>
<dbReference type="GeneTree" id="ENSGT01140000284387"/>
<reference evidence="1" key="3">
    <citation type="submission" date="2025-09" db="UniProtKB">
        <authorList>
            <consortium name="Ensembl"/>
        </authorList>
    </citation>
    <scope>IDENTIFICATION</scope>
</reference>